<dbReference type="SUPFAM" id="SSF74653">
    <property type="entry name" value="TolA/TonB C-terminal domain"/>
    <property type="match status" value="1"/>
</dbReference>
<dbReference type="InterPro" id="IPR037682">
    <property type="entry name" value="TonB_C"/>
</dbReference>
<evidence type="ECO:0000259" key="3">
    <source>
        <dbReference type="Pfam" id="PF03544"/>
    </source>
</evidence>
<accession>A0A2W5ELN6</accession>
<evidence type="ECO:0000313" key="5">
    <source>
        <dbReference type="Proteomes" id="UP000249645"/>
    </source>
</evidence>
<keyword evidence="2" id="KW-0472">Membrane</keyword>
<keyword evidence="2" id="KW-0812">Transmembrane</keyword>
<dbReference type="Pfam" id="PF03544">
    <property type="entry name" value="TonB_C"/>
    <property type="match status" value="1"/>
</dbReference>
<organism evidence="4 5">
    <name type="scientific">Pseudopedobacter saltans</name>
    <dbReference type="NCBI Taxonomy" id="151895"/>
    <lineage>
        <taxon>Bacteria</taxon>
        <taxon>Pseudomonadati</taxon>
        <taxon>Bacteroidota</taxon>
        <taxon>Sphingobacteriia</taxon>
        <taxon>Sphingobacteriales</taxon>
        <taxon>Sphingobacteriaceae</taxon>
        <taxon>Pseudopedobacter</taxon>
    </lineage>
</organism>
<dbReference type="GO" id="GO:0055085">
    <property type="term" value="P:transmembrane transport"/>
    <property type="evidence" value="ECO:0007669"/>
    <property type="project" value="InterPro"/>
</dbReference>
<name>A0A2W5ELN6_9SPHI</name>
<dbReference type="AlphaFoldDB" id="A0A2W5ELN6"/>
<dbReference type="Proteomes" id="UP000249645">
    <property type="component" value="Unassembled WGS sequence"/>
</dbReference>
<evidence type="ECO:0000313" key="4">
    <source>
        <dbReference type="EMBL" id="PZP44995.1"/>
    </source>
</evidence>
<feature type="region of interest" description="Disordered" evidence="1">
    <location>
        <begin position="76"/>
        <end position="111"/>
    </location>
</feature>
<feature type="region of interest" description="Disordered" evidence="1">
    <location>
        <begin position="154"/>
        <end position="187"/>
    </location>
</feature>
<dbReference type="GO" id="GO:0098797">
    <property type="term" value="C:plasma membrane protein complex"/>
    <property type="evidence" value="ECO:0007669"/>
    <property type="project" value="TreeGrafter"/>
</dbReference>
<keyword evidence="2" id="KW-1133">Transmembrane helix</keyword>
<dbReference type="EMBL" id="QFOI01000289">
    <property type="protein sequence ID" value="PZP44995.1"/>
    <property type="molecule type" value="Genomic_DNA"/>
</dbReference>
<dbReference type="GO" id="GO:0031992">
    <property type="term" value="F:energy transducer activity"/>
    <property type="evidence" value="ECO:0007669"/>
    <property type="project" value="TreeGrafter"/>
</dbReference>
<sequence>MDANKILKSDWLDLLFDGRNKAYGAYQLRRTYTKRVVTSLLIVCALLLVIFGSSAILGRKKKGGGKILVEDVKLSNVNLPKPPPEPPKKPDAPKPAPTKQNSNPAKLEVKKVTPPKIVPDNVFKEENKVKKVEEVVDTKIGTFDQKGIKTDVVAPPVKVDGPGGTGFGRPDVGEGTGQTKGEDDNKEYTNVQKEAQYPGGSGAWKSYLTRNLRADVPTENGAPGGRNYTVVVSFLVGKDGTVSQVKAENDPGYGTAQEAVRVIQRSGKWTPAVQNGRNVVYRQRQQITFQVTEE</sequence>
<proteinExistence type="predicted"/>
<protein>
    <submittedName>
        <fullName evidence="4">Energy transducer TonB</fullName>
    </submittedName>
</protein>
<gene>
    <name evidence="4" type="ORF">DI598_13885</name>
</gene>
<dbReference type="PANTHER" id="PTHR33446">
    <property type="entry name" value="PROTEIN TONB-RELATED"/>
    <property type="match status" value="1"/>
</dbReference>
<dbReference type="PANTHER" id="PTHR33446:SF2">
    <property type="entry name" value="PROTEIN TONB"/>
    <property type="match status" value="1"/>
</dbReference>
<feature type="transmembrane region" description="Helical" evidence="2">
    <location>
        <begin position="36"/>
        <end position="57"/>
    </location>
</feature>
<reference evidence="4 5" key="1">
    <citation type="submission" date="2017-11" db="EMBL/GenBank/DDBJ databases">
        <title>Infants hospitalized years apart are colonized by the same room-sourced microbial strains.</title>
        <authorList>
            <person name="Brooks B."/>
            <person name="Olm M.R."/>
            <person name="Firek B.A."/>
            <person name="Baker R."/>
            <person name="Thomas B.C."/>
            <person name="Morowitz M.J."/>
            <person name="Banfield J.F."/>
        </authorList>
    </citation>
    <scope>NUCLEOTIDE SEQUENCE [LARGE SCALE GENOMIC DNA]</scope>
    <source>
        <strain evidence="4">S2_009_000_R2_76</strain>
    </source>
</reference>
<dbReference type="Gene3D" id="3.30.1150.10">
    <property type="match status" value="1"/>
</dbReference>
<dbReference type="InterPro" id="IPR051045">
    <property type="entry name" value="TonB-dependent_transducer"/>
</dbReference>
<comment type="caution">
    <text evidence="4">The sequence shown here is derived from an EMBL/GenBank/DDBJ whole genome shotgun (WGS) entry which is preliminary data.</text>
</comment>
<feature type="domain" description="TonB C-terminal" evidence="3">
    <location>
        <begin position="229"/>
        <end position="290"/>
    </location>
</feature>
<evidence type="ECO:0000256" key="2">
    <source>
        <dbReference type="SAM" id="Phobius"/>
    </source>
</evidence>
<evidence type="ECO:0000256" key="1">
    <source>
        <dbReference type="SAM" id="MobiDB-lite"/>
    </source>
</evidence>